<dbReference type="GO" id="GO:0020037">
    <property type="term" value="F:heme binding"/>
    <property type="evidence" value="ECO:0007669"/>
    <property type="project" value="InterPro"/>
</dbReference>
<dbReference type="InterPro" id="IPR011751">
    <property type="entry name" value="Mxa_paralog_2265"/>
</dbReference>
<protein>
    <submittedName>
        <fullName evidence="2">DUF2378 family protein</fullName>
    </submittedName>
</protein>
<accession>A0A6N7PFY1</accession>
<evidence type="ECO:0000313" key="3">
    <source>
        <dbReference type="Proteomes" id="UP000440224"/>
    </source>
</evidence>
<sequence>MRGGSFGWDLSADGGQRRRGEDGERAGRGRKTPNRSSGRAGLSWQLRRAAVPLRPEVTRLAFRVSCGHFVPRKGPGWAMDSKDMLDKRLVRAAKTDTMLGMVLEGTLNHLVTAYGDAIVTPIRKQVMGGDKMIRSFFWYPVTSFLRVARTLLDDRRLGLSCDELMSGCGEHAFSALLESPVGKMLGMFGKGNPQALVSNGPYAYTLAVSFGERVYTRKSNTSADVVFTGDLLGPSFTIAVYKVAFKLVSSVDATVTATVTNDDGSDFIIHSRW</sequence>
<dbReference type="Pfam" id="PF09536">
    <property type="entry name" value="DUF2378"/>
    <property type="match status" value="1"/>
</dbReference>
<dbReference type="InterPro" id="IPR038158">
    <property type="entry name" value="H-NOX_domain_sf"/>
</dbReference>
<dbReference type="NCBIfam" id="TIGR02265">
    <property type="entry name" value="Mxa_TIGR02265"/>
    <property type="match status" value="1"/>
</dbReference>
<keyword evidence="3" id="KW-1185">Reference proteome</keyword>
<evidence type="ECO:0000256" key="1">
    <source>
        <dbReference type="SAM" id="MobiDB-lite"/>
    </source>
</evidence>
<dbReference type="Proteomes" id="UP000440224">
    <property type="component" value="Unassembled WGS sequence"/>
</dbReference>
<comment type="caution">
    <text evidence="2">The sequence shown here is derived from an EMBL/GenBank/DDBJ whole genome shotgun (WGS) entry which is preliminary data.</text>
</comment>
<name>A0A6N7PFY1_9BACT</name>
<dbReference type="AlphaFoldDB" id="A0A6N7PFY1"/>
<evidence type="ECO:0000313" key="2">
    <source>
        <dbReference type="EMBL" id="MRG90717.1"/>
    </source>
</evidence>
<gene>
    <name evidence="2" type="ORF">GF068_02080</name>
</gene>
<dbReference type="EMBL" id="WJIE01000001">
    <property type="protein sequence ID" value="MRG90717.1"/>
    <property type="molecule type" value="Genomic_DNA"/>
</dbReference>
<proteinExistence type="predicted"/>
<feature type="compositionally biased region" description="Basic and acidic residues" evidence="1">
    <location>
        <begin position="15"/>
        <end position="27"/>
    </location>
</feature>
<feature type="region of interest" description="Disordered" evidence="1">
    <location>
        <begin position="1"/>
        <end position="41"/>
    </location>
</feature>
<reference evidence="2 3" key="1">
    <citation type="submission" date="2019-10" db="EMBL/GenBank/DDBJ databases">
        <title>A soil myxobacterium in the family Polyangiaceae.</title>
        <authorList>
            <person name="Li Y."/>
            <person name="Wang J."/>
        </authorList>
    </citation>
    <scope>NUCLEOTIDE SEQUENCE [LARGE SCALE GENOMIC DNA]</scope>
    <source>
        <strain evidence="2 3">DSM 14734</strain>
    </source>
</reference>
<dbReference type="Gene3D" id="3.90.1520.10">
    <property type="entry name" value="H-NOX domain"/>
    <property type="match status" value="1"/>
</dbReference>
<organism evidence="2 3">
    <name type="scientific">Polyangium spumosum</name>
    <dbReference type="NCBI Taxonomy" id="889282"/>
    <lineage>
        <taxon>Bacteria</taxon>
        <taxon>Pseudomonadati</taxon>
        <taxon>Myxococcota</taxon>
        <taxon>Polyangia</taxon>
        <taxon>Polyangiales</taxon>
        <taxon>Polyangiaceae</taxon>
        <taxon>Polyangium</taxon>
    </lineage>
</organism>
<dbReference type="OrthoDB" id="5523318at2"/>